<organism evidence="3">
    <name type="scientific">Notodromas monacha</name>
    <dbReference type="NCBI Taxonomy" id="399045"/>
    <lineage>
        <taxon>Eukaryota</taxon>
        <taxon>Metazoa</taxon>
        <taxon>Ecdysozoa</taxon>
        <taxon>Arthropoda</taxon>
        <taxon>Crustacea</taxon>
        <taxon>Oligostraca</taxon>
        <taxon>Ostracoda</taxon>
        <taxon>Podocopa</taxon>
        <taxon>Podocopida</taxon>
        <taxon>Cypridocopina</taxon>
        <taxon>Cypridoidea</taxon>
        <taxon>Cyprididae</taxon>
        <taxon>Notodromas</taxon>
    </lineage>
</organism>
<feature type="chain" id="PRO_5036403324" evidence="2">
    <location>
        <begin position="18"/>
        <end position="117"/>
    </location>
</feature>
<name>A0A7R9GJJ0_9CRUS</name>
<dbReference type="EMBL" id="CAJPEX010010286">
    <property type="protein sequence ID" value="CAG0925034.1"/>
    <property type="molecule type" value="Genomic_DNA"/>
</dbReference>
<accession>A0A7R9GJJ0</accession>
<feature type="signal peptide" evidence="2">
    <location>
        <begin position="1"/>
        <end position="17"/>
    </location>
</feature>
<proteinExistence type="predicted"/>
<sequence>MSAKWLAIILVIVCCLAGDSEEFPQQDKRISERISKGGDKSSSSSSSLATLEDENCACSCGVCYTKPEWRPPAQPNCTTFCIYRVKHYEPCFSGDICAPLDFVPVYDYYQVQFYNGD</sequence>
<evidence type="ECO:0000256" key="1">
    <source>
        <dbReference type="SAM" id="MobiDB-lite"/>
    </source>
</evidence>
<dbReference type="EMBL" id="OA892323">
    <property type="protein sequence ID" value="CAD7284882.1"/>
    <property type="molecule type" value="Genomic_DNA"/>
</dbReference>
<keyword evidence="4" id="KW-1185">Reference proteome</keyword>
<feature type="region of interest" description="Disordered" evidence="1">
    <location>
        <begin position="28"/>
        <end position="52"/>
    </location>
</feature>
<evidence type="ECO:0000313" key="3">
    <source>
        <dbReference type="EMBL" id="CAD7284882.1"/>
    </source>
</evidence>
<dbReference type="AlphaFoldDB" id="A0A7R9GJJ0"/>
<protein>
    <submittedName>
        <fullName evidence="3">Uncharacterized protein</fullName>
    </submittedName>
</protein>
<dbReference type="Proteomes" id="UP000678499">
    <property type="component" value="Unassembled WGS sequence"/>
</dbReference>
<reference evidence="3" key="1">
    <citation type="submission" date="2020-11" db="EMBL/GenBank/DDBJ databases">
        <authorList>
            <person name="Tran Van P."/>
        </authorList>
    </citation>
    <scope>NUCLEOTIDE SEQUENCE</scope>
</reference>
<feature type="compositionally biased region" description="Basic and acidic residues" evidence="1">
    <location>
        <begin position="28"/>
        <end position="39"/>
    </location>
</feature>
<evidence type="ECO:0000313" key="4">
    <source>
        <dbReference type="Proteomes" id="UP000678499"/>
    </source>
</evidence>
<evidence type="ECO:0000256" key="2">
    <source>
        <dbReference type="SAM" id="SignalP"/>
    </source>
</evidence>
<gene>
    <name evidence="3" type="ORF">NMOB1V02_LOCUS12484</name>
</gene>
<keyword evidence="2" id="KW-0732">Signal</keyword>